<evidence type="ECO:0000313" key="1">
    <source>
        <dbReference type="EMBL" id="KAJ2895235.1"/>
    </source>
</evidence>
<dbReference type="Proteomes" id="UP001139981">
    <property type="component" value="Unassembled WGS sequence"/>
</dbReference>
<protein>
    <submittedName>
        <fullName evidence="1">Uncharacterized protein</fullName>
    </submittedName>
</protein>
<proteinExistence type="predicted"/>
<dbReference type="EMBL" id="JANBVB010000314">
    <property type="protein sequence ID" value="KAJ2895235.1"/>
    <property type="molecule type" value="Genomic_DNA"/>
</dbReference>
<sequence length="492" mass="54974">MNDTSTTQSTIRDGSNDAETTAQSPHGQGHIGFLFVAEQHCAQEEDAIVPYWASPESSEPSIHDNNAGGLKRCLSKFKRRHSGEEQPHPPEEKTTQTNRQRACNFALLAGRRVGVMAVFIAALAVLVVPIHSSIELKTFDFGTMKFDWKIDPRDHLVPIDPEYGDFNVLLDGHAHTTVSDGRLSPEQLVEYSIAQGYNAVIVTDHNTVVGGLRAEAYAKSKYSGRFVVVPGMEYSNCRIHMNFININATVTTGNRAFPSDDDIRHAIAKVHAIGGLVIVNHIPWSNHSLDRFQRPRLVDHPSIQSLVDWGVDGFEVANQATFDLPTYQYMLSQRTALQRATADPPAPLIFMTGSDIHTPGSAYAWTVLKAPNITKEDIVQEIRQARTSFLFDPTGTRANRYPSYSARYLALAPISELAQYFESFVDRYQGQYSFHGTHCRRDIVEVHGASVGCFIVYFIAAAILFELLYKLLGCVWLQAKRLYSRSRRRGSE</sequence>
<keyword evidence="2" id="KW-1185">Reference proteome</keyword>
<comment type="caution">
    <text evidence="1">The sequence shown here is derived from an EMBL/GenBank/DDBJ whole genome shotgun (WGS) entry which is preliminary data.</text>
</comment>
<organism evidence="1 2">
    <name type="scientific">Coemansia aciculifera</name>
    <dbReference type="NCBI Taxonomy" id="417176"/>
    <lineage>
        <taxon>Eukaryota</taxon>
        <taxon>Fungi</taxon>
        <taxon>Fungi incertae sedis</taxon>
        <taxon>Zoopagomycota</taxon>
        <taxon>Kickxellomycotina</taxon>
        <taxon>Kickxellomycetes</taxon>
        <taxon>Kickxellales</taxon>
        <taxon>Kickxellaceae</taxon>
        <taxon>Coemansia</taxon>
    </lineage>
</organism>
<name>A0ACC1M4E8_9FUNG</name>
<evidence type="ECO:0000313" key="2">
    <source>
        <dbReference type="Proteomes" id="UP001139981"/>
    </source>
</evidence>
<gene>
    <name evidence="1" type="ORF">IWW38_002360</name>
</gene>
<accession>A0ACC1M4E8</accession>
<reference evidence="1" key="1">
    <citation type="submission" date="2022-07" db="EMBL/GenBank/DDBJ databases">
        <title>Phylogenomic reconstructions and comparative analyses of Kickxellomycotina fungi.</title>
        <authorList>
            <person name="Reynolds N.K."/>
            <person name="Stajich J.E."/>
            <person name="Barry K."/>
            <person name="Grigoriev I.V."/>
            <person name="Crous P."/>
            <person name="Smith M.E."/>
        </authorList>
    </citation>
    <scope>NUCLEOTIDE SEQUENCE</scope>
    <source>
        <strain evidence="1">CBS 190363</strain>
    </source>
</reference>